<gene>
    <name evidence="2" type="ORF">AWH69_07340</name>
</gene>
<dbReference type="SUPFAM" id="SSF143456">
    <property type="entry name" value="VC0467-like"/>
    <property type="match status" value="1"/>
</dbReference>
<evidence type="ECO:0000313" key="2">
    <source>
        <dbReference type="EMBL" id="OAB87838.1"/>
    </source>
</evidence>
<dbReference type="NCBIfam" id="NF001270">
    <property type="entry name" value="PRK00228.2-2"/>
    <property type="match status" value="1"/>
</dbReference>
<evidence type="ECO:0000313" key="3">
    <source>
        <dbReference type="Proteomes" id="UP000076976"/>
    </source>
</evidence>
<proteinExistence type="inferred from homology"/>
<dbReference type="STRING" id="262209.AWH69_07340"/>
<comment type="caution">
    <text evidence="2">The sequence shown here is derived from an EMBL/GenBank/DDBJ whole genome shotgun (WGS) entry which is preliminary data.</text>
</comment>
<protein>
    <submittedName>
        <fullName evidence="2">Uncharacterized protein</fullName>
    </submittedName>
</protein>
<organism evidence="2 3">
    <name type="scientific">Janibacter melonis</name>
    <dbReference type="NCBI Taxonomy" id="262209"/>
    <lineage>
        <taxon>Bacteria</taxon>
        <taxon>Bacillati</taxon>
        <taxon>Actinomycetota</taxon>
        <taxon>Actinomycetes</taxon>
        <taxon>Micrococcales</taxon>
        <taxon>Intrasporangiaceae</taxon>
        <taxon>Janibacter</taxon>
    </lineage>
</organism>
<dbReference type="PANTHER" id="PTHR30327">
    <property type="entry name" value="UNCHARACTERIZED PROTEIN YQGE"/>
    <property type="match status" value="1"/>
</dbReference>
<dbReference type="Proteomes" id="UP000076976">
    <property type="component" value="Unassembled WGS sequence"/>
</dbReference>
<reference evidence="2 3" key="1">
    <citation type="submission" date="2016-01" db="EMBL/GenBank/DDBJ databases">
        <title>Janibacter melonis strain CD11_4 genome sequencing and assembly.</title>
        <authorList>
            <person name="Nair G.R."/>
            <person name="Kaur G."/>
            <person name="Chander A.M."/>
            <person name="Mayilraj S."/>
        </authorList>
    </citation>
    <scope>NUCLEOTIDE SEQUENCE [LARGE SCALE GENOMIC DNA]</scope>
    <source>
        <strain evidence="2 3">CD11-4</strain>
    </source>
</reference>
<dbReference type="GO" id="GO:0005829">
    <property type="term" value="C:cytosol"/>
    <property type="evidence" value="ECO:0007669"/>
    <property type="project" value="TreeGrafter"/>
</dbReference>
<dbReference type="AlphaFoldDB" id="A0A176QDJ5"/>
<name>A0A176QDJ5_9MICO</name>
<dbReference type="Gene3D" id="3.40.1740.10">
    <property type="entry name" value="VC0467-like"/>
    <property type="match status" value="1"/>
</dbReference>
<dbReference type="InterPro" id="IPR003774">
    <property type="entry name" value="AlgH-like"/>
</dbReference>
<dbReference type="RefSeq" id="WP_068273616.1">
    <property type="nucleotide sequence ID" value="NZ_LQZG01000002.1"/>
</dbReference>
<dbReference type="Pfam" id="PF02622">
    <property type="entry name" value="DUF179"/>
    <property type="match status" value="1"/>
</dbReference>
<dbReference type="PANTHER" id="PTHR30327:SF1">
    <property type="entry name" value="UPF0301 PROTEIN YQGE"/>
    <property type="match status" value="1"/>
</dbReference>
<accession>A0A176QDJ5</accession>
<dbReference type="EMBL" id="LQZG01000002">
    <property type="protein sequence ID" value="OAB87838.1"/>
    <property type="molecule type" value="Genomic_DNA"/>
</dbReference>
<evidence type="ECO:0000256" key="1">
    <source>
        <dbReference type="ARBA" id="ARBA00009600"/>
    </source>
</evidence>
<keyword evidence="3" id="KW-1185">Reference proteome</keyword>
<sequence length="184" mass="19588">MDSLAGRLLVSTPEITDGVFDRSIVLVLAHDEESAEGVVINKPVQAPIDAVLPGWQDGASEPQKVFQGGPVQTDSAVGLVGVPGDGEPPVGVKRLFGGIGLVDLDAPQESVWPAISALRIFAGYAGWTAPQLAGEIERGGWFVCDAEIGDVFDADPATLWRRVLRRQRGVMAWVSTYPEDPTQN</sequence>
<comment type="similarity">
    <text evidence="1">Belongs to the UPF0301 (AlgH) family.</text>
</comment>